<evidence type="ECO:0000313" key="2">
    <source>
        <dbReference type="EMBL" id="KZT01133.1"/>
    </source>
</evidence>
<dbReference type="RefSeq" id="XP_040758873.1">
    <property type="nucleotide sequence ID" value="XM_040914743.1"/>
</dbReference>
<sequence>MRPPGPETATRTICKSIANGECEHDAGPYAYQQLQSCRFSHTIMDTVRLQDLVVCYVQQSRELLLEYVAGREVFGVASCNSQGWRLSLTERTLGDERLGEFPTTRTLVARDFSINVATKKLEDEIVAACMYLFTETETSPDEYQTMCRDNRDGLCPLGPTCPNDYTLVETMRVQRIVGNTHYKDPIVYLSIRAMRGTLHSCSTLRSLPFAAEKSLDEALRRIEEEVALMDASHHHHITEFEADSEDSLNCKDQHEEDNTELPAHVGEMGPAADSASTDASIMKDGHPDGQMRDKQKAKVVKSDKSSTSASVSAGSDSFSSTDKQQRRARTKDTINEGAHAVVINATRTVDGINIPGSPKLTATPDALHSEASVFTTLMTSIWFLPWS</sequence>
<dbReference type="EMBL" id="KV427669">
    <property type="protein sequence ID" value="KZT01133.1"/>
    <property type="molecule type" value="Genomic_DNA"/>
</dbReference>
<keyword evidence="3" id="KW-1185">Reference proteome</keyword>
<dbReference type="Proteomes" id="UP000076871">
    <property type="component" value="Unassembled WGS sequence"/>
</dbReference>
<dbReference type="AlphaFoldDB" id="A0A165BIQ5"/>
<feature type="region of interest" description="Disordered" evidence="1">
    <location>
        <begin position="262"/>
        <end position="332"/>
    </location>
</feature>
<reference evidence="2 3" key="1">
    <citation type="journal article" date="2016" name="Mol. Biol. Evol.">
        <title>Comparative Genomics of Early-Diverging Mushroom-Forming Fungi Provides Insights into the Origins of Lignocellulose Decay Capabilities.</title>
        <authorList>
            <person name="Nagy L.G."/>
            <person name="Riley R."/>
            <person name="Tritt A."/>
            <person name="Adam C."/>
            <person name="Daum C."/>
            <person name="Floudas D."/>
            <person name="Sun H."/>
            <person name="Yadav J.S."/>
            <person name="Pangilinan J."/>
            <person name="Larsson K.H."/>
            <person name="Matsuura K."/>
            <person name="Barry K."/>
            <person name="Labutti K."/>
            <person name="Kuo R."/>
            <person name="Ohm R.A."/>
            <person name="Bhattacharya S.S."/>
            <person name="Shirouzu T."/>
            <person name="Yoshinaga Y."/>
            <person name="Martin F.M."/>
            <person name="Grigoriev I.V."/>
            <person name="Hibbett D.S."/>
        </authorList>
    </citation>
    <scope>NUCLEOTIDE SEQUENCE [LARGE SCALE GENOMIC DNA]</scope>
    <source>
        <strain evidence="2 3">93-53</strain>
    </source>
</reference>
<dbReference type="GeneID" id="63831770"/>
<dbReference type="InParanoid" id="A0A165BIQ5"/>
<evidence type="ECO:0000256" key="1">
    <source>
        <dbReference type="SAM" id="MobiDB-lite"/>
    </source>
</evidence>
<name>A0A165BIQ5_9APHY</name>
<feature type="compositionally biased region" description="Low complexity" evidence="1">
    <location>
        <begin position="305"/>
        <end position="322"/>
    </location>
</feature>
<evidence type="ECO:0000313" key="3">
    <source>
        <dbReference type="Proteomes" id="UP000076871"/>
    </source>
</evidence>
<gene>
    <name evidence="2" type="ORF">LAESUDRAFT_816053</name>
</gene>
<protein>
    <submittedName>
        <fullName evidence="2">Uncharacterized protein</fullName>
    </submittedName>
</protein>
<organism evidence="2 3">
    <name type="scientific">Laetiporus sulphureus 93-53</name>
    <dbReference type="NCBI Taxonomy" id="1314785"/>
    <lineage>
        <taxon>Eukaryota</taxon>
        <taxon>Fungi</taxon>
        <taxon>Dikarya</taxon>
        <taxon>Basidiomycota</taxon>
        <taxon>Agaricomycotina</taxon>
        <taxon>Agaricomycetes</taxon>
        <taxon>Polyporales</taxon>
        <taxon>Laetiporus</taxon>
    </lineage>
</organism>
<accession>A0A165BIQ5</accession>
<feature type="compositionally biased region" description="Basic and acidic residues" evidence="1">
    <location>
        <begin position="281"/>
        <end position="304"/>
    </location>
</feature>
<proteinExistence type="predicted"/>